<feature type="region of interest" description="Disordered" evidence="1">
    <location>
        <begin position="1"/>
        <end position="30"/>
    </location>
</feature>
<evidence type="ECO:0000256" key="1">
    <source>
        <dbReference type="SAM" id="MobiDB-lite"/>
    </source>
</evidence>
<evidence type="ECO:0000313" key="3">
    <source>
        <dbReference type="Proteomes" id="UP001183794"/>
    </source>
</evidence>
<gene>
    <name evidence="2" type="ORF">J2S62_000030</name>
</gene>
<comment type="caution">
    <text evidence="2">The sequence shown here is derived from an EMBL/GenBank/DDBJ whole genome shotgun (WGS) entry which is preliminary data.</text>
</comment>
<organism evidence="2 3">
    <name type="scientific">Enteractinococcus fodinae</name>
    <dbReference type="NCBI Taxonomy" id="684663"/>
    <lineage>
        <taxon>Bacteria</taxon>
        <taxon>Bacillati</taxon>
        <taxon>Actinomycetota</taxon>
        <taxon>Actinomycetes</taxon>
        <taxon>Micrococcales</taxon>
        <taxon>Micrococcaceae</taxon>
    </lineage>
</organism>
<name>A0ABU2AWP2_9MICC</name>
<proteinExistence type="predicted"/>
<protein>
    <submittedName>
        <fullName evidence="2">Uncharacterized protein</fullName>
    </submittedName>
</protein>
<reference evidence="2 3" key="1">
    <citation type="submission" date="2023-07" db="EMBL/GenBank/DDBJ databases">
        <title>Sequencing the genomes of 1000 actinobacteria strains.</title>
        <authorList>
            <person name="Klenk H.-P."/>
        </authorList>
    </citation>
    <scope>NUCLEOTIDE SEQUENCE [LARGE SCALE GENOMIC DNA]</scope>
    <source>
        <strain evidence="2 3">DSM 22966</strain>
    </source>
</reference>
<feature type="compositionally biased region" description="Polar residues" evidence="1">
    <location>
        <begin position="16"/>
        <end position="30"/>
    </location>
</feature>
<dbReference type="Proteomes" id="UP001183794">
    <property type="component" value="Unassembled WGS sequence"/>
</dbReference>
<sequence>MQTYPGGIGRMDDEQIGQSKTAGFSLSNDS</sequence>
<keyword evidence="3" id="KW-1185">Reference proteome</keyword>
<dbReference type="EMBL" id="JAVDYJ010000001">
    <property type="protein sequence ID" value="MDR7345773.1"/>
    <property type="molecule type" value="Genomic_DNA"/>
</dbReference>
<accession>A0ABU2AWP2</accession>
<evidence type="ECO:0000313" key="2">
    <source>
        <dbReference type="EMBL" id="MDR7345773.1"/>
    </source>
</evidence>